<organism evidence="1 2">
    <name type="scientific">Paramecium sonneborni</name>
    <dbReference type="NCBI Taxonomy" id="65129"/>
    <lineage>
        <taxon>Eukaryota</taxon>
        <taxon>Sar</taxon>
        <taxon>Alveolata</taxon>
        <taxon>Ciliophora</taxon>
        <taxon>Intramacronucleata</taxon>
        <taxon>Oligohymenophorea</taxon>
        <taxon>Peniculida</taxon>
        <taxon>Parameciidae</taxon>
        <taxon>Paramecium</taxon>
    </lineage>
</organism>
<dbReference type="AlphaFoldDB" id="A0A8S1K8A4"/>
<sequence>MQRKNITLQLNPNEVYQLPLRQLSLLELLQNKLIKNKQHRCIQQDHSETIIKKQQLKAPLRNKSCECSCCGQWQIKLIDKEQIIQINQQVDIQRKKRLRKIFVNSVRMIVQVNRFSQCGLEYFVNRLKRKMQRIKSLHIIENKQIQFIKCNSYSILAHYHIDLGSVINDQTPQDNNNETQKTKQKQKKIHLRLHKRIDNKLQNTRQNDHFDLSKYTVRSRSNNTINQYIQQKLVHVNQLPPISLPQTARSNMSENKQLGQLSPYNRFSQPIRLITRSVSTNKRRQ</sequence>
<accession>A0A8S1K8A4</accession>
<evidence type="ECO:0000313" key="2">
    <source>
        <dbReference type="Proteomes" id="UP000692954"/>
    </source>
</evidence>
<dbReference type="OrthoDB" id="304324at2759"/>
<evidence type="ECO:0000313" key="1">
    <source>
        <dbReference type="EMBL" id="CAD8051730.1"/>
    </source>
</evidence>
<gene>
    <name evidence="1" type="ORF">PSON_ATCC_30995.1.T0060045</name>
</gene>
<name>A0A8S1K8A4_9CILI</name>
<protein>
    <submittedName>
        <fullName evidence="1">Uncharacterized protein</fullName>
    </submittedName>
</protein>
<comment type="caution">
    <text evidence="1">The sequence shown here is derived from an EMBL/GenBank/DDBJ whole genome shotgun (WGS) entry which is preliminary data.</text>
</comment>
<dbReference type="EMBL" id="CAJJDN010000006">
    <property type="protein sequence ID" value="CAD8051730.1"/>
    <property type="molecule type" value="Genomic_DNA"/>
</dbReference>
<reference evidence="1" key="1">
    <citation type="submission" date="2021-01" db="EMBL/GenBank/DDBJ databases">
        <authorList>
            <consortium name="Genoscope - CEA"/>
            <person name="William W."/>
        </authorList>
    </citation>
    <scope>NUCLEOTIDE SEQUENCE</scope>
</reference>
<keyword evidence="2" id="KW-1185">Reference proteome</keyword>
<dbReference type="Proteomes" id="UP000692954">
    <property type="component" value="Unassembled WGS sequence"/>
</dbReference>
<proteinExistence type="predicted"/>